<feature type="region of interest" description="Disordered" evidence="1">
    <location>
        <begin position="177"/>
        <end position="233"/>
    </location>
</feature>
<dbReference type="InterPro" id="IPR036397">
    <property type="entry name" value="RNaseH_sf"/>
</dbReference>
<dbReference type="Gene3D" id="3.30.420.10">
    <property type="entry name" value="Ribonuclease H-like superfamily/Ribonuclease H"/>
    <property type="match status" value="1"/>
</dbReference>
<dbReference type="GO" id="GO:0003676">
    <property type="term" value="F:nucleic acid binding"/>
    <property type="evidence" value="ECO:0007669"/>
    <property type="project" value="InterPro"/>
</dbReference>
<dbReference type="Pfam" id="PF00665">
    <property type="entry name" value="rve"/>
    <property type="match status" value="1"/>
</dbReference>
<dbReference type="EMBL" id="BMAV01014873">
    <property type="protein sequence ID" value="GFY63634.1"/>
    <property type="molecule type" value="Genomic_DNA"/>
</dbReference>
<protein>
    <submittedName>
        <fullName evidence="3">Uncharacterized protein K02A2.6</fullName>
    </submittedName>
</protein>
<evidence type="ECO:0000313" key="4">
    <source>
        <dbReference type="Proteomes" id="UP000886998"/>
    </source>
</evidence>
<dbReference type="InterPro" id="IPR012337">
    <property type="entry name" value="RNaseH-like_sf"/>
</dbReference>
<dbReference type="GO" id="GO:0015074">
    <property type="term" value="P:DNA integration"/>
    <property type="evidence" value="ECO:0007669"/>
    <property type="project" value="InterPro"/>
</dbReference>
<dbReference type="PROSITE" id="PS50994">
    <property type="entry name" value="INTEGRASE"/>
    <property type="match status" value="1"/>
</dbReference>
<dbReference type="SUPFAM" id="SSF53098">
    <property type="entry name" value="Ribonuclease H-like"/>
    <property type="match status" value="1"/>
</dbReference>
<comment type="caution">
    <text evidence="3">The sequence shown here is derived from an EMBL/GenBank/DDBJ whole genome shotgun (WGS) entry which is preliminary data.</text>
</comment>
<gene>
    <name evidence="3" type="primary">K02A2.6_36</name>
    <name evidence="3" type="ORF">TNIN_90621</name>
</gene>
<organism evidence="3 4">
    <name type="scientific">Trichonephila inaurata madagascariensis</name>
    <dbReference type="NCBI Taxonomy" id="2747483"/>
    <lineage>
        <taxon>Eukaryota</taxon>
        <taxon>Metazoa</taxon>
        <taxon>Ecdysozoa</taxon>
        <taxon>Arthropoda</taxon>
        <taxon>Chelicerata</taxon>
        <taxon>Arachnida</taxon>
        <taxon>Araneae</taxon>
        <taxon>Araneomorphae</taxon>
        <taxon>Entelegynae</taxon>
        <taxon>Araneoidea</taxon>
        <taxon>Nephilidae</taxon>
        <taxon>Trichonephila</taxon>
        <taxon>Trichonephila inaurata</taxon>
    </lineage>
</organism>
<dbReference type="OrthoDB" id="6431001at2759"/>
<name>A0A8X7CA64_9ARAC</name>
<dbReference type="InterPro" id="IPR050951">
    <property type="entry name" value="Retrovirus_Pol_polyprotein"/>
</dbReference>
<dbReference type="InterPro" id="IPR001584">
    <property type="entry name" value="Integrase_cat-core"/>
</dbReference>
<dbReference type="AlphaFoldDB" id="A0A8X7CA64"/>
<sequence length="233" mass="26348">MKVTTTKKTIGCFRDSFTRLGLPRVLVSDNGSQFTSYEFKRFMQGNGVKHKTSSPFKPERYAATLKESFRAMQKYEDIRTRTDLLLPDMKTKIQDELLKDNFEFRDRKFDVGDRLTVRVYRAANTKWKFGTIVNQDGAYSTTSSMLKDLEVRENNPNIQHTETAENISKDLNKELDSSSVSEVPSTDVAVPDVSPSSAKVTDSKTRSPPVPRGHFLGVPGEPSDLPRDLNLSE</sequence>
<accession>A0A8X7CA64</accession>
<dbReference type="PANTHER" id="PTHR37984:SF5">
    <property type="entry name" value="PROTEIN NYNRIN-LIKE"/>
    <property type="match status" value="1"/>
</dbReference>
<evidence type="ECO:0000256" key="1">
    <source>
        <dbReference type="SAM" id="MobiDB-lite"/>
    </source>
</evidence>
<proteinExistence type="predicted"/>
<feature type="domain" description="Integrase catalytic" evidence="2">
    <location>
        <begin position="1"/>
        <end position="124"/>
    </location>
</feature>
<evidence type="ECO:0000313" key="3">
    <source>
        <dbReference type="EMBL" id="GFY63634.1"/>
    </source>
</evidence>
<keyword evidence="4" id="KW-1185">Reference proteome</keyword>
<dbReference type="PANTHER" id="PTHR37984">
    <property type="entry name" value="PROTEIN CBG26694"/>
    <property type="match status" value="1"/>
</dbReference>
<reference evidence="3" key="1">
    <citation type="submission" date="2020-08" db="EMBL/GenBank/DDBJ databases">
        <title>Multicomponent nature underlies the extraordinary mechanical properties of spider dragline silk.</title>
        <authorList>
            <person name="Kono N."/>
            <person name="Nakamura H."/>
            <person name="Mori M."/>
            <person name="Yoshida Y."/>
            <person name="Ohtoshi R."/>
            <person name="Malay A.D."/>
            <person name="Moran D.A.P."/>
            <person name="Tomita M."/>
            <person name="Numata K."/>
            <person name="Arakawa K."/>
        </authorList>
    </citation>
    <scope>NUCLEOTIDE SEQUENCE</scope>
</reference>
<dbReference type="Proteomes" id="UP000886998">
    <property type="component" value="Unassembled WGS sequence"/>
</dbReference>
<evidence type="ECO:0000259" key="2">
    <source>
        <dbReference type="PROSITE" id="PS50994"/>
    </source>
</evidence>